<dbReference type="EMBL" id="VBOU01000096">
    <property type="protein sequence ID" value="TMQ52609.1"/>
    <property type="molecule type" value="Genomic_DNA"/>
</dbReference>
<dbReference type="PANTHER" id="PTHR22993:SF9">
    <property type="entry name" value="FORMAMIDOPYRIMIDINE-DNA GLYCOSYLASE"/>
    <property type="match status" value="1"/>
</dbReference>
<dbReference type="AlphaFoldDB" id="A0A538TU76"/>
<dbReference type="InterPro" id="IPR015886">
    <property type="entry name" value="H2TH_FPG"/>
</dbReference>
<keyword evidence="5" id="KW-0227">DNA damage</keyword>
<dbReference type="InterPro" id="IPR012319">
    <property type="entry name" value="FPG_cat"/>
</dbReference>
<dbReference type="Proteomes" id="UP000317366">
    <property type="component" value="Unassembled WGS sequence"/>
</dbReference>
<comment type="cofactor">
    <cofactor evidence="2">
        <name>Zn(2+)</name>
        <dbReference type="ChEBI" id="CHEBI:29105"/>
    </cofactor>
</comment>
<comment type="similarity">
    <text evidence="3">Belongs to the FPG family.</text>
</comment>
<dbReference type="SUPFAM" id="SSF81624">
    <property type="entry name" value="N-terminal domain of MutM-like DNA repair proteins"/>
    <property type="match status" value="1"/>
</dbReference>
<evidence type="ECO:0000259" key="15">
    <source>
        <dbReference type="PROSITE" id="PS51066"/>
    </source>
</evidence>
<evidence type="ECO:0000256" key="9">
    <source>
        <dbReference type="ARBA" id="ARBA00023125"/>
    </source>
</evidence>
<evidence type="ECO:0000256" key="8">
    <source>
        <dbReference type="ARBA" id="ARBA00022833"/>
    </source>
</evidence>
<keyword evidence="13" id="KW-0326">Glycosidase</keyword>
<proteinExistence type="inferred from homology"/>
<evidence type="ECO:0000256" key="10">
    <source>
        <dbReference type="ARBA" id="ARBA00023204"/>
    </source>
</evidence>
<evidence type="ECO:0000256" key="1">
    <source>
        <dbReference type="ARBA" id="ARBA00001668"/>
    </source>
</evidence>
<evidence type="ECO:0000313" key="20">
    <source>
        <dbReference type="Proteomes" id="UP000319829"/>
    </source>
</evidence>
<dbReference type="Pfam" id="PF01149">
    <property type="entry name" value="Fapy_DNA_glyco"/>
    <property type="match status" value="1"/>
</dbReference>
<comment type="caution">
    <text evidence="18">The sequence shown here is derived from an EMBL/GenBank/DDBJ whole genome shotgun (WGS) entry which is preliminary data.</text>
</comment>
<evidence type="ECO:0000256" key="7">
    <source>
        <dbReference type="ARBA" id="ARBA00022801"/>
    </source>
</evidence>
<dbReference type="Gene3D" id="1.10.8.50">
    <property type="match status" value="1"/>
</dbReference>
<dbReference type="InterPro" id="IPR000214">
    <property type="entry name" value="Znf_DNA_glyclase/AP_lyase"/>
</dbReference>
<evidence type="ECO:0000256" key="13">
    <source>
        <dbReference type="ARBA" id="ARBA00023295"/>
    </source>
</evidence>
<dbReference type="SUPFAM" id="SSF46946">
    <property type="entry name" value="S13-like H2TH domain"/>
    <property type="match status" value="1"/>
</dbReference>
<dbReference type="GO" id="GO:0016829">
    <property type="term" value="F:lyase activity"/>
    <property type="evidence" value="ECO:0007669"/>
    <property type="project" value="UniProtKB-KW"/>
</dbReference>
<organism evidence="18 19">
    <name type="scientific">Eiseniibacteriota bacterium</name>
    <dbReference type="NCBI Taxonomy" id="2212470"/>
    <lineage>
        <taxon>Bacteria</taxon>
        <taxon>Candidatus Eiseniibacteriota</taxon>
    </lineage>
</organism>
<evidence type="ECO:0000259" key="16">
    <source>
        <dbReference type="PROSITE" id="PS51068"/>
    </source>
</evidence>
<keyword evidence="4" id="KW-0479">Metal-binding</keyword>
<dbReference type="GO" id="GO:0008270">
    <property type="term" value="F:zinc ion binding"/>
    <property type="evidence" value="ECO:0007669"/>
    <property type="project" value="UniProtKB-KW"/>
</dbReference>
<evidence type="ECO:0000313" key="19">
    <source>
        <dbReference type="Proteomes" id="UP000317366"/>
    </source>
</evidence>
<dbReference type="EMBL" id="VBOX01000001">
    <property type="protein sequence ID" value="TMQ67148.1"/>
    <property type="molecule type" value="Genomic_DNA"/>
</dbReference>
<evidence type="ECO:0000256" key="14">
    <source>
        <dbReference type="PROSITE-ProRule" id="PRU00391"/>
    </source>
</evidence>
<dbReference type="SMART" id="SM00898">
    <property type="entry name" value="Fapy_DNA_glyco"/>
    <property type="match status" value="1"/>
</dbReference>
<protein>
    <submittedName>
        <fullName evidence="18">Fpg/Nei family DNA glycosylase</fullName>
    </submittedName>
</protein>
<sequence length="299" mass="32852">MPELPFLEILAENLAARVSGRRIESIRIRQPALLQTASPSPESFSGEFLSLPARVGKYIALETESRRAIVIHLMRAGRIAMEEAPAAVRAKSRGESAGGPRLKQPKQLSARIDFDDGTALKLVEHGKEKRAKLWLADDLADVQELGRLGADPSRGELSLERFSSALRAGSRRLKTLLTDQRAIAGIGNGLSDEILYAARLSPMKLTGALSPVEIEALHASVLRVIEEQIEKLRASAAGELPQREPREHYLVHDHAGEPCPRCGRPIARVSFVDHETFYCPGCQTGGKPLKDRRLSRLLK</sequence>
<feature type="domain" description="FPG-type" evidence="15">
    <location>
        <begin position="250"/>
        <end position="284"/>
    </location>
</feature>
<dbReference type="InterPro" id="IPR010663">
    <property type="entry name" value="Znf_FPG/IleRS"/>
</dbReference>
<feature type="domain" description="Formamidopyrimidine-DNA glycosylase catalytic" evidence="16">
    <location>
        <begin position="2"/>
        <end position="129"/>
    </location>
</feature>
<keyword evidence="11" id="KW-0456">Lyase</keyword>
<evidence type="ECO:0000256" key="6">
    <source>
        <dbReference type="ARBA" id="ARBA00022771"/>
    </source>
</evidence>
<evidence type="ECO:0000256" key="5">
    <source>
        <dbReference type="ARBA" id="ARBA00022763"/>
    </source>
</evidence>
<dbReference type="Pfam" id="PF06827">
    <property type="entry name" value="zf-FPG_IleRS"/>
    <property type="match status" value="1"/>
</dbReference>
<dbReference type="PANTHER" id="PTHR22993">
    <property type="entry name" value="FORMAMIDOPYRIMIDINE-DNA GLYCOSYLASE"/>
    <property type="match status" value="1"/>
</dbReference>
<dbReference type="Gene3D" id="3.20.190.10">
    <property type="entry name" value="MutM-like, N-terminal"/>
    <property type="match status" value="1"/>
</dbReference>
<evidence type="ECO:0000256" key="4">
    <source>
        <dbReference type="ARBA" id="ARBA00022723"/>
    </source>
</evidence>
<dbReference type="GO" id="GO:0006284">
    <property type="term" value="P:base-excision repair"/>
    <property type="evidence" value="ECO:0007669"/>
    <property type="project" value="InterPro"/>
</dbReference>
<dbReference type="GO" id="GO:0034039">
    <property type="term" value="F:8-oxo-7,8-dihydroguanine DNA N-glycosylase activity"/>
    <property type="evidence" value="ECO:0007669"/>
    <property type="project" value="TreeGrafter"/>
</dbReference>
<dbReference type="PROSITE" id="PS51066">
    <property type="entry name" value="ZF_FPG_2"/>
    <property type="match status" value="1"/>
</dbReference>
<evidence type="ECO:0000256" key="3">
    <source>
        <dbReference type="ARBA" id="ARBA00009409"/>
    </source>
</evidence>
<keyword evidence="7" id="KW-0378">Hydrolase</keyword>
<keyword evidence="10" id="KW-0234">DNA repair</keyword>
<dbReference type="InterPro" id="IPR010979">
    <property type="entry name" value="Ribosomal_uS13-like_H2TH"/>
</dbReference>
<dbReference type="SMART" id="SM01232">
    <property type="entry name" value="H2TH"/>
    <property type="match status" value="1"/>
</dbReference>
<gene>
    <name evidence="17" type="ORF">E6K74_11930</name>
    <name evidence="18" type="ORF">E6K77_00050</name>
</gene>
<evidence type="ECO:0000256" key="11">
    <source>
        <dbReference type="ARBA" id="ARBA00023239"/>
    </source>
</evidence>
<accession>A0A538TU76</accession>
<dbReference type="SUPFAM" id="SSF57716">
    <property type="entry name" value="Glucocorticoid receptor-like (DNA-binding domain)"/>
    <property type="match status" value="1"/>
</dbReference>
<evidence type="ECO:0000313" key="18">
    <source>
        <dbReference type="EMBL" id="TMQ67148.1"/>
    </source>
</evidence>
<dbReference type="InterPro" id="IPR035937">
    <property type="entry name" value="FPG_N"/>
</dbReference>
<dbReference type="GO" id="GO:0003684">
    <property type="term" value="F:damaged DNA binding"/>
    <property type="evidence" value="ECO:0007669"/>
    <property type="project" value="InterPro"/>
</dbReference>
<evidence type="ECO:0000256" key="12">
    <source>
        <dbReference type="ARBA" id="ARBA00023268"/>
    </source>
</evidence>
<keyword evidence="6 14" id="KW-0863">Zinc-finger</keyword>
<dbReference type="Pfam" id="PF06831">
    <property type="entry name" value="H2TH"/>
    <property type="match status" value="1"/>
</dbReference>
<keyword evidence="8" id="KW-0862">Zinc</keyword>
<keyword evidence="12" id="KW-0511">Multifunctional enzyme</keyword>
<dbReference type="GO" id="GO:0003906">
    <property type="term" value="F:DNA-(apurinic or apyrimidinic site) endonuclease activity"/>
    <property type="evidence" value="ECO:0007669"/>
    <property type="project" value="InterPro"/>
</dbReference>
<evidence type="ECO:0000256" key="2">
    <source>
        <dbReference type="ARBA" id="ARBA00001947"/>
    </source>
</evidence>
<evidence type="ECO:0000313" key="17">
    <source>
        <dbReference type="EMBL" id="TMQ52609.1"/>
    </source>
</evidence>
<dbReference type="PROSITE" id="PS51068">
    <property type="entry name" value="FPG_CAT"/>
    <property type="match status" value="1"/>
</dbReference>
<name>A0A538TU76_UNCEI</name>
<keyword evidence="9" id="KW-0238">DNA-binding</keyword>
<reference evidence="19 20" key="1">
    <citation type="journal article" date="2019" name="Nat. Microbiol.">
        <title>Mediterranean grassland soil C-N compound turnover is dependent on rainfall and depth, and is mediated by genomically divergent microorganisms.</title>
        <authorList>
            <person name="Diamond S."/>
            <person name="Andeer P.F."/>
            <person name="Li Z."/>
            <person name="Crits-Christoph A."/>
            <person name="Burstein D."/>
            <person name="Anantharaman K."/>
            <person name="Lane K.R."/>
            <person name="Thomas B.C."/>
            <person name="Pan C."/>
            <person name="Northen T.R."/>
            <person name="Banfield J.F."/>
        </authorList>
    </citation>
    <scope>NUCLEOTIDE SEQUENCE [LARGE SCALE GENOMIC DNA]</scope>
    <source>
        <strain evidence="17">WS_4</strain>
        <strain evidence="18">WS_7</strain>
    </source>
</reference>
<dbReference type="Proteomes" id="UP000319829">
    <property type="component" value="Unassembled WGS sequence"/>
</dbReference>
<comment type="catalytic activity">
    <reaction evidence="1">
        <text>Hydrolysis of DNA containing ring-opened 7-methylguanine residues, releasing 2,6-diamino-4-hydroxy-5-(N-methyl)formamidopyrimidine.</text>
        <dbReference type="EC" id="3.2.2.23"/>
    </reaction>
</comment>